<reference evidence="1" key="1">
    <citation type="submission" date="2023-04" db="EMBL/GenBank/DDBJ databases">
        <authorList>
            <person name="Vijverberg K."/>
            <person name="Xiong W."/>
            <person name="Schranz E."/>
        </authorList>
    </citation>
    <scope>NUCLEOTIDE SEQUENCE</scope>
</reference>
<evidence type="ECO:0000313" key="2">
    <source>
        <dbReference type="Proteomes" id="UP001177003"/>
    </source>
</evidence>
<accession>A0AA35ZED3</accession>
<dbReference type="AlphaFoldDB" id="A0AA35ZED3"/>
<keyword evidence="2" id="KW-1185">Reference proteome</keyword>
<sequence length="172" mass="19209">MKALTMSKDVLIVHLSKAISTDLYNKTKDVISIEVSNHKTLIRKPNFSKLLVIIMPEVSVDPESIPATYLIEMFFQMGYMGIFHYSQNLGNPSYLRCGMDYSPFYSKACQKGFQVLTVQASCSTTRSMGYTMASTSTMGLLLGLNSFKAPVPLHDTHKFLIPASARLLLRDP</sequence>
<name>A0AA35ZED3_LACSI</name>
<dbReference type="Proteomes" id="UP001177003">
    <property type="component" value="Chromosome 6"/>
</dbReference>
<protein>
    <submittedName>
        <fullName evidence="1">Uncharacterized protein</fullName>
    </submittedName>
</protein>
<gene>
    <name evidence="1" type="ORF">LSALG_LOCUS30214</name>
</gene>
<organism evidence="1 2">
    <name type="scientific">Lactuca saligna</name>
    <name type="common">Willowleaf lettuce</name>
    <dbReference type="NCBI Taxonomy" id="75948"/>
    <lineage>
        <taxon>Eukaryota</taxon>
        <taxon>Viridiplantae</taxon>
        <taxon>Streptophyta</taxon>
        <taxon>Embryophyta</taxon>
        <taxon>Tracheophyta</taxon>
        <taxon>Spermatophyta</taxon>
        <taxon>Magnoliopsida</taxon>
        <taxon>eudicotyledons</taxon>
        <taxon>Gunneridae</taxon>
        <taxon>Pentapetalae</taxon>
        <taxon>asterids</taxon>
        <taxon>campanulids</taxon>
        <taxon>Asterales</taxon>
        <taxon>Asteraceae</taxon>
        <taxon>Cichorioideae</taxon>
        <taxon>Cichorieae</taxon>
        <taxon>Lactucinae</taxon>
        <taxon>Lactuca</taxon>
    </lineage>
</organism>
<evidence type="ECO:0000313" key="1">
    <source>
        <dbReference type="EMBL" id="CAI9291050.1"/>
    </source>
</evidence>
<proteinExistence type="predicted"/>
<dbReference type="EMBL" id="OX465082">
    <property type="protein sequence ID" value="CAI9291050.1"/>
    <property type="molecule type" value="Genomic_DNA"/>
</dbReference>